<dbReference type="AlphaFoldDB" id="A0AA88XM59"/>
<protein>
    <submittedName>
        <fullName evidence="1">Uncharacterized protein</fullName>
    </submittedName>
</protein>
<dbReference type="Proteomes" id="UP001186944">
    <property type="component" value="Unassembled WGS sequence"/>
</dbReference>
<proteinExistence type="predicted"/>
<organism evidence="1 2">
    <name type="scientific">Pinctada imbricata</name>
    <name type="common">Atlantic pearl-oyster</name>
    <name type="synonym">Pinctada martensii</name>
    <dbReference type="NCBI Taxonomy" id="66713"/>
    <lineage>
        <taxon>Eukaryota</taxon>
        <taxon>Metazoa</taxon>
        <taxon>Spiralia</taxon>
        <taxon>Lophotrochozoa</taxon>
        <taxon>Mollusca</taxon>
        <taxon>Bivalvia</taxon>
        <taxon>Autobranchia</taxon>
        <taxon>Pteriomorphia</taxon>
        <taxon>Pterioida</taxon>
        <taxon>Pterioidea</taxon>
        <taxon>Pteriidae</taxon>
        <taxon>Pinctada</taxon>
    </lineage>
</organism>
<reference evidence="1" key="1">
    <citation type="submission" date="2019-08" db="EMBL/GenBank/DDBJ databases">
        <title>The improved chromosome-level genome for the pearl oyster Pinctada fucata martensii using PacBio sequencing and Hi-C.</title>
        <authorList>
            <person name="Zheng Z."/>
        </authorList>
    </citation>
    <scope>NUCLEOTIDE SEQUENCE</scope>
    <source>
        <strain evidence="1">ZZ-2019</strain>
        <tissue evidence="1">Adductor muscle</tissue>
    </source>
</reference>
<evidence type="ECO:0000313" key="2">
    <source>
        <dbReference type="Proteomes" id="UP001186944"/>
    </source>
</evidence>
<name>A0AA88XM59_PINIB</name>
<comment type="caution">
    <text evidence="1">The sequence shown here is derived from an EMBL/GenBank/DDBJ whole genome shotgun (WGS) entry which is preliminary data.</text>
</comment>
<evidence type="ECO:0000313" key="1">
    <source>
        <dbReference type="EMBL" id="KAK3083702.1"/>
    </source>
</evidence>
<gene>
    <name evidence="1" type="ORF">FSP39_001719</name>
</gene>
<dbReference type="EMBL" id="VSWD01000013">
    <property type="protein sequence ID" value="KAK3083702.1"/>
    <property type="molecule type" value="Genomic_DNA"/>
</dbReference>
<accession>A0AA88XM59</accession>
<sequence length="194" mass="21847">MPLILHCSKCEIQSAKAVTVKQISYIPIGSIPKSNHEIINATACVAGVQTICDQKIVVSIKNCGKYNVYFLKQPSACPVAYCFGKPPTGKTGKPKVSDSLVNKQTGRLRIQELQFKCNFEALTIEYFYQIHWFIDGQASFLAPPRLYNSLNESTYLGEHERDESRGYTRLGIDVSTFLIKGKHNKFFKDEAIIF</sequence>
<keyword evidence="2" id="KW-1185">Reference proteome</keyword>